<organism evidence="2 3">
    <name type="scientific">Niveibacterium umoris</name>
    <dbReference type="NCBI Taxonomy" id="1193620"/>
    <lineage>
        <taxon>Bacteria</taxon>
        <taxon>Pseudomonadati</taxon>
        <taxon>Pseudomonadota</taxon>
        <taxon>Betaproteobacteria</taxon>
        <taxon>Rhodocyclales</taxon>
        <taxon>Rhodocyclaceae</taxon>
        <taxon>Niveibacterium</taxon>
    </lineage>
</organism>
<comment type="caution">
    <text evidence="2">The sequence shown here is derived from an EMBL/GenBank/DDBJ whole genome shotgun (WGS) entry which is preliminary data.</text>
</comment>
<keyword evidence="3" id="KW-1185">Reference proteome</keyword>
<protein>
    <submittedName>
        <fullName evidence="2">Uncharacterized protein</fullName>
    </submittedName>
</protein>
<dbReference type="RefSeq" id="WP_207064306.1">
    <property type="nucleotide sequence ID" value="NZ_BAABLE010000011.1"/>
</dbReference>
<dbReference type="Proteomes" id="UP000561045">
    <property type="component" value="Unassembled WGS sequence"/>
</dbReference>
<evidence type="ECO:0000256" key="1">
    <source>
        <dbReference type="SAM" id="SignalP"/>
    </source>
</evidence>
<name>A0A840BMH5_9RHOO</name>
<dbReference type="AlphaFoldDB" id="A0A840BMH5"/>
<feature type="signal peptide" evidence="1">
    <location>
        <begin position="1"/>
        <end position="26"/>
    </location>
</feature>
<sequence length="448" mass="48505">MNLFRCWRLCACLLLLVMQYAPGARAADAVSYTLGPKSVVQSLYPDASWLPSEYAAKYPDLAKTIEGFTLQSLQRDGVKKAKVSVSFPVVAGVEQVQVSISPASATARRYAQVHPTLLDAAHAQAALKGTKACEAQASPKCWDPQPRAGQPWAFYLPLGLPMATQRSVLFLDYPPIPALSGKDYLDNFTMCRWGRVMGAAGAKNPFAYETIVDSRPIAAPGSGEDALLPDPQAWFNSDDKGAVYLTPMLQLVTAPQDASATKTLPVAVFGSTARKTWAKMVDAHSVGILDVGETQLGGQSRITPWIATNHPDVTSYNCCPGDPHASCKGSFDLIKDEQADFVSACWLREMATPGAPTAAEAKQRCAARWVDKPSASAKQTLCIQAKLDNNNPDAACKTYSDAWNYCSAHEANACATLDCSYDKTKVKQPVPPVAKRPVGWEEDCRRYF</sequence>
<evidence type="ECO:0000313" key="3">
    <source>
        <dbReference type="Proteomes" id="UP000561045"/>
    </source>
</evidence>
<reference evidence="2 3" key="1">
    <citation type="submission" date="2020-08" db="EMBL/GenBank/DDBJ databases">
        <title>Genomic Encyclopedia of Type Strains, Phase IV (KMG-IV): sequencing the most valuable type-strain genomes for metagenomic binning, comparative biology and taxonomic classification.</title>
        <authorList>
            <person name="Goeker M."/>
        </authorList>
    </citation>
    <scope>NUCLEOTIDE SEQUENCE [LARGE SCALE GENOMIC DNA]</scope>
    <source>
        <strain evidence="2 3">DSM 106739</strain>
    </source>
</reference>
<dbReference type="EMBL" id="JACIET010000001">
    <property type="protein sequence ID" value="MBB4011687.1"/>
    <property type="molecule type" value="Genomic_DNA"/>
</dbReference>
<feature type="chain" id="PRO_5033016759" evidence="1">
    <location>
        <begin position="27"/>
        <end position="448"/>
    </location>
</feature>
<gene>
    <name evidence="2" type="ORF">GGR36_000995</name>
</gene>
<proteinExistence type="predicted"/>
<keyword evidence="1" id="KW-0732">Signal</keyword>
<accession>A0A840BMH5</accession>
<evidence type="ECO:0000313" key="2">
    <source>
        <dbReference type="EMBL" id="MBB4011687.1"/>
    </source>
</evidence>